<dbReference type="EMBL" id="JADCNL010000003">
    <property type="protein sequence ID" value="KAG0488383.1"/>
    <property type="molecule type" value="Genomic_DNA"/>
</dbReference>
<sequence>MEKAHDSRPSQKLEQKYYLIRRSFKSSVKSQGSTLDRRWKRKTVIGGIFQVNVPFFLLPAAIGVHFYPIWEAASVDEWLYNGGPYELIVLHFLLGVACYMGREWELSFRLGPVIPCWRQADAYPGVKYPTRGSQKFPRGAPSPVVQVEPSLVLAVGWFKVVIYGINRSFSWSVRHETLLGPPGSYREKTQKQNHFKSKIEWNLSQKWGEGGLISIFEFKESRLPFLKEKGGPGPLWGGFGHHQALPVKSKT</sequence>
<dbReference type="GO" id="GO:0009523">
    <property type="term" value="C:photosystem II"/>
    <property type="evidence" value="ECO:0007669"/>
    <property type="project" value="UniProtKB-KW"/>
</dbReference>
<feature type="transmembrane region" description="Helical" evidence="19">
    <location>
        <begin position="44"/>
        <end position="70"/>
    </location>
</feature>
<gene>
    <name evidence="20" type="ORF">HPP92_007194</name>
</gene>
<dbReference type="PANTHER" id="PTHR33149:SF12">
    <property type="entry name" value="PHOTOSYSTEM II D2 PROTEIN"/>
    <property type="match status" value="1"/>
</dbReference>
<protein>
    <submittedName>
        <fullName evidence="20">Uncharacterized protein</fullName>
    </submittedName>
</protein>
<keyword evidence="10" id="KW-0460">Magnesium</keyword>
<dbReference type="GO" id="GO:0009535">
    <property type="term" value="C:chloroplast thylakoid membrane"/>
    <property type="evidence" value="ECO:0007669"/>
    <property type="project" value="TreeGrafter"/>
</dbReference>
<dbReference type="Proteomes" id="UP000636800">
    <property type="component" value="Chromosome 3"/>
</dbReference>
<evidence type="ECO:0000256" key="4">
    <source>
        <dbReference type="ARBA" id="ARBA00022494"/>
    </source>
</evidence>
<evidence type="ECO:0000256" key="16">
    <source>
        <dbReference type="ARBA" id="ARBA00023004"/>
    </source>
</evidence>
<evidence type="ECO:0000256" key="6">
    <source>
        <dbReference type="ARBA" id="ARBA00022553"/>
    </source>
</evidence>
<evidence type="ECO:0000256" key="7">
    <source>
        <dbReference type="ARBA" id="ARBA00022640"/>
    </source>
</evidence>
<keyword evidence="8 19" id="KW-0812">Transmembrane</keyword>
<dbReference type="Pfam" id="PF00124">
    <property type="entry name" value="Photo_RC"/>
    <property type="match status" value="1"/>
</dbReference>
<reference evidence="20 21" key="1">
    <citation type="journal article" date="2020" name="Nat. Food">
        <title>A phased Vanilla planifolia genome enables genetic improvement of flavour and production.</title>
        <authorList>
            <person name="Hasing T."/>
            <person name="Tang H."/>
            <person name="Brym M."/>
            <person name="Khazi F."/>
            <person name="Huang T."/>
            <person name="Chambers A.H."/>
        </authorList>
    </citation>
    <scope>NUCLEOTIDE SEQUENCE [LARGE SCALE GENOMIC DNA]</scope>
    <source>
        <tissue evidence="20">Leaf</tissue>
    </source>
</reference>
<evidence type="ECO:0000256" key="5">
    <source>
        <dbReference type="ARBA" id="ARBA00022531"/>
    </source>
</evidence>
<dbReference type="Gene3D" id="1.20.85.10">
    <property type="entry name" value="Photosystem II protein D1-like"/>
    <property type="match status" value="1"/>
</dbReference>
<keyword evidence="6" id="KW-0597">Phosphoprotein</keyword>
<name>A0A835RDE0_VANPL</name>
<dbReference type="PANTHER" id="PTHR33149">
    <property type="entry name" value="PHOTOSYSTEM II PROTEIN D1"/>
    <property type="match status" value="1"/>
</dbReference>
<keyword evidence="14" id="KW-0157">Chromophore</keyword>
<evidence type="ECO:0000256" key="3">
    <source>
        <dbReference type="ARBA" id="ARBA00022448"/>
    </source>
</evidence>
<organism evidence="20 21">
    <name type="scientific">Vanilla planifolia</name>
    <name type="common">Vanilla</name>
    <dbReference type="NCBI Taxonomy" id="51239"/>
    <lineage>
        <taxon>Eukaryota</taxon>
        <taxon>Viridiplantae</taxon>
        <taxon>Streptophyta</taxon>
        <taxon>Embryophyta</taxon>
        <taxon>Tracheophyta</taxon>
        <taxon>Spermatophyta</taxon>
        <taxon>Magnoliopsida</taxon>
        <taxon>Liliopsida</taxon>
        <taxon>Asparagales</taxon>
        <taxon>Orchidaceae</taxon>
        <taxon>Vanilloideae</taxon>
        <taxon>Vanilleae</taxon>
        <taxon>Vanilla</taxon>
    </lineage>
</organism>
<evidence type="ECO:0000256" key="17">
    <source>
        <dbReference type="ARBA" id="ARBA00023136"/>
    </source>
</evidence>
<keyword evidence="4" id="KW-0148">Chlorophyll</keyword>
<keyword evidence="15" id="KW-0560">Oxidoreductase</keyword>
<evidence type="ECO:0000256" key="2">
    <source>
        <dbReference type="ARBA" id="ARBA00008204"/>
    </source>
</evidence>
<dbReference type="GO" id="GO:0009772">
    <property type="term" value="P:photosynthetic electron transport in photosystem II"/>
    <property type="evidence" value="ECO:0007669"/>
    <property type="project" value="InterPro"/>
</dbReference>
<keyword evidence="18" id="KW-0604">Photosystem II</keyword>
<feature type="transmembrane region" description="Helical" evidence="19">
    <location>
        <begin position="82"/>
        <end position="100"/>
    </location>
</feature>
<evidence type="ECO:0000256" key="12">
    <source>
        <dbReference type="ARBA" id="ARBA00022989"/>
    </source>
</evidence>
<evidence type="ECO:0000256" key="13">
    <source>
        <dbReference type="ARBA" id="ARBA00022990"/>
    </source>
</evidence>
<keyword evidence="21" id="KW-1185">Reference proteome</keyword>
<keyword evidence="7" id="KW-0934">Plastid</keyword>
<evidence type="ECO:0000256" key="18">
    <source>
        <dbReference type="ARBA" id="ARBA00023276"/>
    </source>
</evidence>
<comment type="caution">
    <text evidence="20">The sequence shown here is derived from an EMBL/GenBank/DDBJ whole genome shotgun (WGS) entry which is preliminary data.</text>
</comment>
<dbReference type="InterPro" id="IPR055266">
    <property type="entry name" value="D1/D2"/>
</dbReference>
<keyword evidence="16" id="KW-0408">Iron</keyword>
<evidence type="ECO:0000313" key="20">
    <source>
        <dbReference type="EMBL" id="KAG0488383.1"/>
    </source>
</evidence>
<evidence type="ECO:0000256" key="10">
    <source>
        <dbReference type="ARBA" id="ARBA00022842"/>
    </source>
</evidence>
<evidence type="ECO:0000256" key="1">
    <source>
        <dbReference type="ARBA" id="ARBA00004141"/>
    </source>
</evidence>
<keyword evidence="3" id="KW-0813">Transport</keyword>
<dbReference type="GO" id="GO:0046872">
    <property type="term" value="F:metal ion binding"/>
    <property type="evidence" value="ECO:0007669"/>
    <property type="project" value="UniProtKB-KW"/>
</dbReference>
<dbReference type="AlphaFoldDB" id="A0A835RDE0"/>
<keyword evidence="13" id="KW-0007">Acetylation</keyword>
<accession>A0A835RDE0</accession>
<dbReference type="GO" id="GO:0016168">
    <property type="term" value="F:chlorophyll binding"/>
    <property type="evidence" value="ECO:0007669"/>
    <property type="project" value="UniProtKB-KW"/>
</dbReference>
<dbReference type="InterPro" id="IPR036854">
    <property type="entry name" value="Photo_II_D1/D2_sf"/>
</dbReference>
<dbReference type="GO" id="GO:0016491">
    <property type="term" value="F:oxidoreductase activity"/>
    <property type="evidence" value="ECO:0007669"/>
    <property type="project" value="UniProtKB-KW"/>
</dbReference>
<keyword evidence="12 19" id="KW-1133">Transmembrane helix</keyword>
<evidence type="ECO:0000256" key="14">
    <source>
        <dbReference type="ARBA" id="ARBA00022991"/>
    </source>
</evidence>
<keyword evidence="11" id="KW-0249">Electron transport</keyword>
<dbReference type="SUPFAM" id="SSF81483">
    <property type="entry name" value="Bacterial photosystem II reaction centre, L and M subunits"/>
    <property type="match status" value="1"/>
</dbReference>
<proteinExistence type="inferred from homology"/>
<evidence type="ECO:0000313" key="21">
    <source>
        <dbReference type="Proteomes" id="UP000636800"/>
    </source>
</evidence>
<evidence type="ECO:0000256" key="11">
    <source>
        <dbReference type="ARBA" id="ARBA00022982"/>
    </source>
</evidence>
<dbReference type="InterPro" id="IPR000484">
    <property type="entry name" value="Photo_RC_L/M"/>
</dbReference>
<comment type="subcellular location">
    <subcellularLocation>
        <location evidence="1">Membrane</location>
        <topology evidence="1">Multi-pass membrane protein</topology>
    </subcellularLocation>
</comment>
<evidence type="ECO:0000256" key="8">
    <source>
        <dbReference type="ARBA" id="ARBA00022692"/>
    </source>
</evidence>
<dbReference type="OrthoDB" id="188042at2759"/>
<keyword evidence="17 19" id="KW-0472">Membrane</keyword>
<evidence type="ECO:0000256" key="9">
    <source>
        <dbReference type="ARBA" id="ARBA00022723"/>
    </source>
</evidence>
<keyword evidence="5" id="KW-0602">Photosynthesis</keyword>
<keyword evidence="9" id="KW-0479">Metal-binding</keyword>
<evidence type="ECO:0000256" key="15">
    <source>
        <dbReference type="ARBA" id="ARBA00023002"/>
    </source>
</evidence>
<evidence type="ECO:0000256" key="19">
    <source>
        <dbReference type="SAM" id="Phobius"/>
    </source>
</evidence>
<comment type="similarity">
    <text evidence="2">Belongs to the reaction center PufL/M/PsbA/D family.</text>
</comment>